<reference evidence="3" key="1">
    <citation type="submission" date="2017-11" db="EMBL/GenBank/DDBJ databases">
        <authorList>
            <person name="Watanabe M."/>
            <person name="Kojima H."/>
        </authorList>
    </citation>
    <scope>NUCLEOTIDE SEQUENCE [LARGE SCALE GENOMIC DNA]</scope>
    <source>
        <strain evidence="3">Tokyo 01</strain>
    </source>
</reference>
<evidence type="ECO:0000256" key="1">
    <source>
        <dbReference type="SAM" id="Phobius"/>
    </source>
</evidence>
<name>A0A401FTU1_9BACT</name>
<protein>
    <submittedName>
        <fullName evidence="2">ABC transporter permease</fullName>
    </submittedName>
</protein>
<dbReference type="Proteomes" id="UP000288096">
    <property type="component" value="Unassembled WGS sequence"/>
</dbReference>
<dbReference type="RefSeq" id="WP_124327805.1">
    <property type="nucleotide sequence ID" value="NZ_BEXT01000001.1"/>
</dbReference>
<accession>A0A401FTU1</accession>
<evidence type="ECO:0000313" key="2">
    <source>
        <dbReference type="EMBL" id="GBC60381.1"/>
    </source>
</evidence>
<dbReference type="PANTHER" id="PTHR43471:SF10">
    <property type="entry name" value="SLL1107 PROTEIN"/>
    <property type="match status" value="1"/>
</dbReference>
<organism evidence="2 3">
    <name type="scientific">Desulfonema ishimotonii</name>
    <dbReference type="NCBI Taxonomy" id="45657"/>
    <lineage>
        <taxon>Bacteria</taxon>
        <taxon>Pseudomonadati</taxon>
        <taxon>Thermodesulfobacteriota</taxon>
        <taxon>Desulfobacteria</taxon>
        <taxon>Desulfobacterales</taxon>
        <taxon>Desulfococcaceae</taxon>
        <taxon>Desulfonema</taxon>
    </lineage>
</organism>
<dbReference type="AlphaFoldDB" id="A0A401FTU1"/>
<evidence type="ECO:0000313" key="3">
    <source>
        <dbReference type="Proteomes" id="UP000288096"/>
    </source>
</evidence>
<dbReference type="Pfam" id="PF12679">
    <property type="entry name" value="ABC2_membrane_2"/>
    <property type="match status" value="1"/>
</dbReference>
<keyword evidence="1" id="KW-0472">Membrane</keyword>
<feature type="transmembrane region" description="Helical" evidence="1">
    <location>
        <begin position="167"/>
        <end position="189"/>
    </location>
</feature>
<feature type="transmembrane region" description="Helical" evidence="1">
    <location>
        <begin position="106"/>
        <end position="128"/>
    </location>
</feature>
<dbReference type="OrthoDB" id="9810558at2"/>
<feature type="transmembrane region" description="Helical" evidence="1">
    <location>
        <begin position="140"/>
        <end position="161"/>
    </location>
</feature>
<feature type="transmembrane region" description="Helical" evidence="1">
    <location>
        <begin position="58"/>
        <end position="76"/>
    </location>
</feature>
<keyword evidence="1" id="KW-0812">Transmembrane</keyword>
<feature type="transmembrane region" description="Helical" evidence="1">
    <location>
        <begin position="229"/>
        <end position="254"/>
    </location>
</feature>
<proteinExistence type="predicted"/>
<keyword evidence="3" id="KW-1185">Reference proteome</keyword>
<feature type="transmembrane region" description="Helical" evidence="1">
    <location>
        <begin position="28"/>
        <end position="46"/>
    </location>
</feature>
<comment type="caution">
    <text evidence="2">The sequence shown here is derived from an EMBL/GenBank/DDBJ whole genome shotgun (WGS) entry which is preliminary data.</text>
</comment>
<gene>
    <name evidence="2" type="ORF">DENIS_1333</name>
</gene>
<sequence length="260" mass="29522">MKSVLISQIWALALNVWREASRDRLVHILASGGVLLMFFSLVLGELSVGGQLRIVQTTGFLILGMWGLLAVIYLGSEVLKREIQRKTVYLVLSRPVSRSTFLAGKFFGMLLVLATLYCLLACSWLIMLKFKAIPVTHSHFWALLFIWGEWILLAALSLFFASFTSPLLHNFFLISIYFFGHWSSDLKIFSENAENLWLKKFLILLYYALPNLEALNFRAAALYSEPVSMALLAEAVLVLTCWIATALMAANYLFIRRKLL</sequence>
<dbReference type="GO" id="GO:0005886">
    <property type="term" value="C:plasma membrane"/>
    <property type="evidence" value="ECO:0007669"/>
    <property type="project" value="UniProtKB-SubCell"/>
</dbReference>
<keyword evidence="1" id="KW-1133">Transmembrane helix</keyword>
<dbReference type="EMBL" id="BEXT01000001">
    <property type="protein sequence ID" value="GBC60381.1"/>
    <property type="molecule type" value="Genomic_DNA"/>
</dbReference>
<reference evidence="3" key="2">
    <citation type="submission" date="2019-01" db="EMBL/GenBank/DDBJ databases">
        <title>Genome sequence of Desulfonema ishimotonii strain Tokyo 01.</title>
        <authorList>
            <person name="Fukui M."/>
        </authorList>
    </citation>
    <scope>NUCLEOTIDE SEQUENCE [LARGE SCALE GENOMIC DNA]</scope>
    <source>
        <strain evidence="3">Tokyo 01</strain>
    </source>
</reference>
<dbReference type="PANTHER" id="PTHR43471">
    <property type="entry name" value="ABC TRANSPORTER PERMEASE"/>
    <property type="match status" value="1"/>
</dbReference>
<dbReference type="GO" id="GO:0140359">
    <property type="term" value="F:ABC-type transporter activity"/>
    <property type="evidence" value="ECO:0007669"/>
    <property type="project" value="InterPro"/>
</dbReference>